<evidence type="ECO:0000256" key="2">
    <source>
        <dbReference type="SAM" id="MobiDB-lite"/>
    </source>
</evidence>
<dbReference type="InterPro" id="IPR038765">
    <property type="entry name" value="Papain-like_cys_pep_sf"/>
</dbReference>
<feature type="compositionally biased region" description="Basic and acidic residues" evidence="2">
    <location>
        <begin position="191"/>
        <end position="209"/>
    </location>
</feature>
<comment type="caution">
    <text evidence="3">The sequence shown here is derived from an EMBL/GenBank/DDBJ whole genome shotgun (WGS) entry which is preliminary data.</text>
</comment>
<dbReference type="RefSeq" id="XP_038739376.1">
    <property type="nucleotide sequence ID" value="XM_038895335.1"/>
</dbReference>
<dbReference type="EMBL" id="JAATWM020000062">
    <property type="protein sequence ID" value="KAF9869915.1"/>
    <property type="molecule type" value="Genomic_DNA"/>
</dbReference>
<dbReference type="AlphaFoldDB" id="A0A9P6HTY2"/>
<name>A0A9P6HTY2_9PEZI</name>
<feature type="compositionally biased region" description="Basic residues" evidence="2">
    <location>
        <begin position="165"/>
        <end position="175"/>
    </location>
</feature>
<keyword evidence="4" id="KW-1185">Reference proteome</keyword>
<dbReference type="SUPFAM" id="SSF54001">
    <property type="entry name" value="Cysteine proteinases"/>
    <property type="match status" value="1"/>
</dbReference>
<proteinExistence type="predicted"/>
<feature type="region of interest" description="Disordered" evidence="2">
    <location>
        <begin position="275"/>
        <end position="294"/>
    </location>
</feature>
<reference evidence="3" key="2">
    <citation type="submission" date="2020-11" db="EMBL/GenBank/DDBJ databases">
        <title>Whole genome sequencing of Colletotrichum sp.</title>
        <authorList>
            <person name="Li H."/>
        </authorList>
    </citation>
    <scope>NUCLEOTIDE SEQUENCE</scope>
    <source>
        <strain evidence="3">CkLH20</strain>
    </source>
</reference>
<feature type="region of interest" description="Disordered" evidence="2">
    <location>
        <begin position="163"/>
        <end position="258"/>
    </location>
</feature>
<evidence type="ECO:0000313" key="4">
    <source>
        <dbReference type="Proteomes" id="UP000781932"/>
    </source>
</evidence>
<gene>
    <name evidence="3" type="ORF">CkaCkLH20_12622</name>
</gene>
<feature type="coiled-coil region" evidence="1">
    <location>
        <begin position="687"/>
        <end position="718"/>
    </location>
</feature>
<dbReference type="Proteomes" id="UP000781932">
    <property type="component" value="Unassembled WGS sequence"/>
</dbReference>
<evidence type="ECO:0000313" key="3">
    <source>
        <dbReference type="EMBL" id="KAF9869915.1"/>
    </source>
</evidence>
<feature type="compositionally biased region" description="Acidic residues" evidence="2">
    <location>
        <begin position="227"/>
        <end position="239"/>
    </location>
</feature>
<organism evidence="3 4">
    <name type="scientific">Colletotrichum karsti</name>
    <dbReference type="NCBI Taxonomy" id="1095194"/>
    <lineage>
        <taxon>Eukaryota</taxon>
        <taxon>Fungi</taxon>
        <taxon>Dikarya</taxon>
        <taxon>Ascomycota</taxon>
        <taxon>Pezizomycotina</taxon>
        <taxon>Sordariomycetes</taxon>
        <taxon>Hypocreomycetidae</taxon>
        <taxon>Glomerellales</taxon>
        <taxon>Glomerellaceae</taxon>
        <taxon>Colletotrichum</taxon>
        <taxon>Colletotrichum boninense species complex</taxon>
    </lineage>
</organism>
<dbReference type="GeneID" id="62168409"/>
<accession>A0A9P6HTY2</accession>
<feature type="compositionally biased region" description="Basic and acidic residues" evidence="2">
    <location>
        <begin position="240"/>
        <end position="258"/>
    </location>
</feature>
<evidence type="ECO:0000256" key="1">
    <source>
        <dbReference type="SAM" id="Coils"/>
    </source>
</evidence>
<reference evidence="3" key="1">
    <citation type="submission" date="2020-03" db="EMBL/GenBank/DDBJ databases">
        <authorList>
            <person name="He L."/>
        </authorList>
    </citation>
    <scope>NUCLEOTIDE SEQUENCE</scope>
    <source>
        <strain evidence="3">CkLH20</strain>
    </source>
</reference>
<protein>
    <submittedName>
        <fullName evidence="3">Uncharacterized protein</fullName>
    </submittedName>
</protein>
<dbReference type="OrthoDB" id="4827764at2759"/>
<sequence>MSSVRAEHEGQESLDAKIESFINRLPTLHDLISVHDDVVLSLIEFEKSIASDIDFLHFRDGLPDHIAEVLIHCIGHSAICKIHHRFPSLVLFYLGWCHGRGFWEELRKLAASLCWTDAIDELRQEADARRQLDPKDRPGIHVHKSGVILSDIAAVLVRQGVQPKCHPHAKTRKAKTRQDDQTPSATSNEEYGDKQDSSRDDDQEQHTGGDDDEQHATGGHGDHHSDDEYEQDFGGGDDDEHARAQHNRGDDDHDHVRDAPEDLLDQSLDAPDIGFVDAVAPPLDPPSLPSPASRPWFGLPEPFGCHVSEGDSSPRSNTIDGSSSLSSQVNISNVHAKPFQGPLQHSPSSYEDVGWSGSDDTIDVNESVKAAAMADLSNVTIKRPRSRSDASAISTKRPKMSIEPKHLDIDNPHPITKASAWIRGDWLNDALTAMTRGLEWVALLDFSAVANLDKPNCEALRNVVATIESESTTLILLPIQPCAASLYDSLPSGNNTRFARKRTERFFQCYFPNAPVSSNRIFKSMAGPRQQNTDDYGVYVFATALYIIVGEDLPSEVHSPLWRQFMAAALGQPGDWAHVLPLPPAQDIPVHQPTCDGPSAEAFRDWTSQVKRWHDERRELMLQKVHNDIILSSTTLVEVEPAVKVASILYDETKSMLDSTTAQMFELQKEAAREVEVTRLKLQQELLQKSRAVLAGLVEALEAKEDEIIKALNSQEEEAMIWEAARLV</sequence>
<keyword evidence="1" id="KW-0175">Coiled coil</keyword>